<keyword evidence="2" id="KW-1185">Reference proteome</keyword>
<dbReference type="EMBL" id="CM051398">
    <property type="protein sequence ID" value="KAJ4718075.1"/>
    <property type="molecule type" value="Genomic_DNA"/>
</dbReference>
<gene>
    <name evidence="1" type="ORF">OWV82_009800</name>
</gene>
<proteinExistence type="predicted"/>
<sequence length="200" mass="22370">MGSLQLSSYSLAASHSLPHNFNYTTNTHKSLKFSKHASFSRSRSRSRIRATATLPESDSQSNEEQEPAVVNFAFVHSVLLPDGTPDIHFRTACGGQKLRDIMLDNNIDLYGPYARPLLNCAGGGTCATCMVEVIQGKELLNPRTDKEKEKLKRKPKNWRLACQTTVGTPDSIGMVVIQQLPEWKGHEWKYEKIPTSELPQ</sequence>
<evidence type="ECO:0000313" key="1">
    <source>
        <dbReference type="EMBL" id="KAJ4718075.1"/>
    </source>
</evidence>
<name>A0ACC1Y2Z2_MELAZ</name>
<evidence type="ECO:0000313" key="2">
    <source>
        <dbReference type="Proteomes" id="UP001164539"/>
    </source>
</evidence>
<protein>
    <submittedName>
        <fullName evidence="1">Photosynthetic NDH subunit of subcomplex B 3 like</fullName>
    </submittedName>
</protein>
<organism evidence="1 2">
    <name type="scientific">Melia azedarach</name>
    <name type="common">Chinaberry tree</name>
    <dbReference type="NCBI Taxonomy" id="155640"/>
    <lineage>
        <taxon>Eukaryota</taxon>
        <taxon>Viridiplantae</taxon>
        <taxon>Streptophyta</taxon>
        <taxon>Embryophyta</taxon>
        <taxon>Tracheophyta</taxon>
        <taxon>Spermatophyta</taxon>
        <taxon>Magnoliopsida</taxon>
        <taxon>eudicotyledons</taxon>
        <taxon>Gunneridae</taxon>
        <taxon>Pentapetalae</taxon>
        <taxon>rosids</taxon>
        <taxon>malvids</taxon>
        <taxon>Sapindales</taxon>
        <taxon>Meliaceae</taxon>
        <taxon>Melia</taxon>
    </lineage>
</organism>
<comment type="caution">
    <text evidence="1">The sequence shown here is derived from an EMBL/GenBank/DDBJ whole genome shotgun (WGS) entry which is preliminary data.</text>
</comment>
<dbReference type="Proteomes" id="UP001164539">
    <property type="component" value="Chromosome 5"/>
</dbReference>
<reference evidence="1 2" key="1">
    <citation type="journal article" date="2023" name="Science">
        <title>Complex scaffold remodeling in plant triterpene biosynthesis.</title>
        <authorList>
            <person name="De La Pena R."/>
            <person name="Hodgson H."/>
            <person name="Liu J.C."/>
            <person name="Stephenson M.J."/>
            <person name="Martin A.C."/>
            <person name="Owen C."/>
            <person name="Harkess A."/>
            <person name="Leebens-Mack J."/>
            <person name="Jimenez L.E."/>
            <person name="Osbourn A."/>
            <person name="Sattely E.S."/>
        </authorList>
    </citation>
    <scope>NUCLEOTIDE SEQUENCE [LARGE SCALE GENOMIC DNA]</scope>
    <source>
        <strain evidence="2">cv. JPN11</strain>
        <tissue evidence="1">Leaf</tissue>
    </source>
</reference>
<accession>A0ACC1Y2Z2</accession>